<feature type="non-terminal residue" evidence="14">
    <location>
        <position position="1"/>
    </location>
</feature>
<dbReference type="Gene3D" id="1.20.140.100">
    <property type="entry name" value="Dynein heavy chain, N-terminal domain 2"/>
    <property type="match status" value="1"/>
</dbReference>
<evidence type="ECO:0000256" key="9">
    <source>
        <dbReference type="ARBA" id="ARBA00023069"/>
    </source>
</evidence>
<evidence type="ECO:0000256" key="2">
    <source>
        <dbReference type="ARBA" id="ARBA00008887"/>
    </source>
</evidence>
<dbReference type="Gene3D" id="1.10.287.2620">
    <property type="match status" value="1"/>
</dbReference>
<dbReference type="GO" id="GO:0030286">
    <property type="term" value="C:dynein complex"/>
    <property type="evidence" value="ECO:0007669"/>
    <property type="project" value="UniProtKB-KW"/>
</dbReference>
<evidence type="ECO:0000256" key="5">
    <source>
        <dbReference type="ARBA" id="ARBA00022741"/>
    </source>
</evidence>
<keyword evidence="5" id="KW-0547">Nucleotide-binding</keyword>
<dbReference type="AlphaFoldDB" id="A0AAV2QH55"/>
<comment type="caution">
    <text evidence="14">The sequence shown here is derived from an EMBL/GenBank/DDBJ whole genome shotgun (WGS) entry which is preliminary data.</text>
</comment>
<keyword evidence="8" id="KW-0175">Coiled coil</keyword>
<proteinExistence type="inferred from homology"/>
<gene>
    <name evidence="14" type="ORF">MNOR_LOCUS11778</name>
</gene>
<comment type="similarity">
    <text evidence="2">Belongs to the dynein heavy chain family.</text>
</comment>
<evidence type="ECO:0000256" key="6">
    <source>
        <dbReference type="ARBA" id="ARBA00022840"/>
    </source>
</evidence>
<dbReference type="GO" id="GO:0005930">
    <property type="term" value="C:axoneme"/>
    <property type="evidence" value="ECO:0007669"/>
    <property type="project" value="UniProtKB-SubCell"/>
</dbReference>
<keyword evidence="12" id="KW-0966">Cell projection</keyword>
<keyword evidence="7" id="KW-0243">Dynein</keyword>
<dbReference type="InterPro" id="IPR026983">
    <property type="entry name" value="DHC"/>
</dbReference>
<evidence type="ECO:0000256" key="10">
    <source>
        <dbReference type="ARBA" id="ARBA00023175"/>
    </source>
</evidence>
<dbReference type="Proteomes" id="UP001497623">
    <property type="component" value="Unassembled WGS sequence"/>
</dbReference>
<keyword evidence="6" id="KW-0067">ATP-binding</keyword>
<evidence type="ECO:0000313" key="15">
    <source>
        <dbReference type="Proteomes" id="UP001497623"/>
    </source>
</evidence>
<dbReference type="Pfam" id="PF08393">
    <property type="entry name" value="DHC_N2"/>
    <property type="match status" value="1"/>
</dbReference>
<dbReference type="PANTHER" id="PTHR10676">
    <property type="entry name" value="DYNEIN HEAVY CHAIN FAMILY PROTEIN"/>
    <property type="match status" value="1"/>
</dbReference>
<protein>
    <recommendedName>
        <fullName evidence="13">Dynein heavy chain linker domain-containing protein</fullName>
    </recommendedName>
</protein>
<dbReference type="InterPro" id="IPR013602">
    <property type="entry name" value="Dynein_heavy_linker"/>
</dbReference>
<organism evidence="14 15">
    <name type="scientific">Meganyctiphanes norvegica</name>
    <name type="common">Northern krill</name>
    <name type="synonym">Thysanopoda norvegica</name>
    <dbReference type="NCBI Taxonomy" id="48144"/>
    <lineage>
        <taxon>Eukaryota</taxon>
        <taxon>Metazoa</taxon>
        <taxon>Ecdysozoa</taxon>
        <taxon>Arthropoda</taxon>
        <taxon>Crustacea</taxon>
        <taxon>Multicrustacea</taxon>
        <taxon>Malacostraca</taxon>
        <taxon>Eumalacostraca</taxon>
        <taxon>Eucarida</taxon>
        <taxon>Euphausiacea</taxon>
        <taxon>Euphausiidae</taxon>
        <taxon>Meganyctiphanes</taxon>
    </lineage>
</organism>
<dbReference type="EMBL" id="CAXKWB010006261">
    <property type="protein sequence ID" value="CAL4082253.1"/>
    <property type="molecule type" value="Genomic_DNA"/>
</dbReference>
<dbReference type="GO" id="GO:0045505">
    <property type="term" value="F:dynein intermediate chain binding"/>
    <property type="evidence" value="ECO:0007669"/>
    <property type="project" value="InterPro"/>
</dbReference>
<dbReference type="GO" id="GO:0005874">
    <property type="term" value="C:microtubule"/>
    <property type="evidence" value="ECO:0007669"/>
    <property type="project" value="UniProtKB-KW"/>
</dbReference>
<evidence type="ECO:0000256" key="3">
    <source>
        <dbReference type="ARBA" id="ARBA00022490"/>
    </source>
</evidence>
<dbReference type="FunFam" id="1.20.140.100:FF:000001">
    <property type="entry name" value="dynein heavy chain 17, axonemal"/>
    <property type="match status" value="1"/>
</dbReference>
<evidence type="ECO:0000256" key="12">
    <source>
        <dbReference type="ARBA" id="ARBA00023273"/>
    </source>
</evidence>
<keyword evidence="15" id="KW-1185">Reference proteome</keyword>
<keyword evidence="11" id="KW-0206">Cytoskeleton</keyword>
<evidence type="ECO:0000256" key="1">
    <source>
        <dbReference type="ARBA" id="ARBA00004430"/>
    </source>
</evidence>
<evidence type="ECO:0000256" key="8">
    <source>
        <dbReference type="ARBA" id="ARBA00023054"/>
    </source>
</evidence>
<evidence type="ECO:0000259" key="13">
    <source>
        <dbReference type="Pfam" id="PF08393"/>
    </source>
</evidence>
<evidence type="ECO:0000256" key="11">
    <source>
        <dbReference type="ARBA" id="ARBA00023212"/>
    </source>
</evidence>
<feature type="domain" description="Dynein heavy chain linker" evidence="13">
    <location>
        <begin position="2"/>
        <end position="192"/>
    </location>
</feature>
<dbReference type="GO" id="GO:0008569">
    <property type="term" value="F:minus-end-directed microtubule motor activity"/>
    <property type="evidence" value="ECO:0007669"/>
    <property type="project" value="TreeGrafter"/>
</dbReference>
<dbReference type="FunFam" id="1.10.287.2620:FF:000002">
    <property type="entry name" value="Dynein heavy chain 2, axonemal"/>
    <property type="match status" value="1"/>
</dbReference>
<evidence type="ECO:0000313" key="14">
    <source>
        <dbReference type="EMBL" id="CAL4082253.1"/>
    </source>
</evidence>
<accession>A0AAV2QH55</accession>
<dbReference type="GO" id="GO:0097729">
    <property type="term" value="C:9+2 motile cilium"/>
    <property type="evidence" value="ECO:0007669"/>
    <property type="project" value="TreeGrafter"/>
</dbReference>
<keyword evidence="4" id="KW-0493">Microtubule</keyword>
<dbReference type="GO" id="GO:0005524">
    <property type="term" value="F:ATP binding"/>
    <property type="evidence" value="ECO:0007669"/>
    <property type="project" value="UniProtKB-KW"/>
</dbReference>
<keyword evidence="10" id="KW-0505">Motor protein</keyword>
<reference evidence="14 15" key="1">
    <citation type="submission" date="2024-05" db="EMBL/GenBank/DDBJ databases">
        <authorList>
            <person name="Wallberg A."/>
        </authorList>
    </citation>
    <scope>NUCLEOTIDE SEQUENCE [LARGE SCALE GENOMIC DNA]</scope>
</reference>
<feature type="non-terminal residue" evidence="14">
    <location>
        <position position="195"/>
    </location>
</feature>
<dbReference type="PANTHER" id="PTHR10676:SF36">
    <property type="entry name" value="DYNEIN HEAVY CHAIN AT 93AB, ISOFORM C"/>
    <property type="match status" value="1"/>
</dbReference>
<name>A0AAV2QH55_MEGNR</name>
<evidence type="ECO:0000256" key="7">
    <source>
        <dbReference type="ARBA" id="ARBA00023017"/>
    </source>
</evidence>
<sequence>VAELQNSALRTRHWGQVMVVCNKPESADDFVEAFVDNPTTTLADLLDLNLHNFEDDVKNIVDRAVKEMSMEKMIKELEITWSKMNFIVDEHPRTKTPTIRASEEMIETLEENQVQLQNLMTSKYIEHFEEQVSSWQKKLTLADQVISLWFEVQRTWSYLESIFIGSDDIRKQLPEDSTRFDKIDEDFKELICAMV</sequence>
<keyword evidence="3" id="KW-0963">Cytoplasm</keyword>
<dbReference type="GO" id="GO:0051959">
    <property type="term" value="F:dynein light intermediate chain binding"/>
    <property type="evidence" value="ECO:0007669"/>
    <property type="project" value="InterPro"/>
</dbReference>
<comment type="subcellular location">
    <subcellularLocation>
        <location evidence="1">Cytoplasm</location>
        <location evidence="1">Cytoskeleton</location>
        <location evidence="1">Cilium axoneme</location>
    </subcellularLocation>
</comment>
<evidence type="ECO:0000256" key="4">
    <source>
        <dbReference type="ARBA" id="ARBA00022701"/>
    </source>
</evidence>
<keyword evidence="9" id="KW-0969">Cilium</keyword>
<dbReference type="GO" id="GO:0060294">
    <property type="term" value="P:cilium movement involved in cell motility"/>
    <property type="evidence" value="ECO:0007669"/>
    <property type="project" value="TreeGrafter"/>
</dbReference>
<dbReference type="InterPro" id="IPR042222">
    <property type="entry name" value="Dynein_2_N"/>
</dbReference>